<keyword evidence="9" id="KW-0902">Two-component regulatory system</keyword>
<evidence type="ECO:0000259" key="14">
    <source>
        <dbReference type="PROSITE" id="PS50109"/>
    </source>
</evidence>
<keyword evidence="6 13" id="KW-0812">Transmembrane</keyword>
<dbReference type="InterPro" id="IPR003594">
    <property type="entry name" value="HATPase_dom"/>
</dbReference>
<sequence>MFRSFRRLKIRTRITAGSVLVALVLTTIAGVLIYDQVRRIVLRGEASVLHAIEAPYATEIGEGGADGIDPPGPGQLAAVVDPNGEVLVDTLPPALSARLDELVAEGHDLHTVGAGGDDYLVRTTAVEGAAGTWHVVAARHAAVQAAVLEQIGLLLAAAVVLIVAGFGAGSWVIATAALAPVERLRRGAARLADRPGDQLLPVGGADDEIAALARDLNTLIERLRGSLERERQMVSNASHELRTPLAILQAQLDLALAGDPPRERLIADLEAARRTLARLSSLATSLLELSRLDAQAEPGSARWGELADTVVEVVERSRRAYAAGATSIDHEIDPRADRDRRVPLSRAQLDRICENLIANAVTAAGGREVHVDVAWTIAGDDAELSVRDDAGGMNPALVPVAFERFTRGPGAPEGGSGLGLPIVSGIASVAGGRVELRNRPDEGLTVVVVVPAEPAGGEPENGDRPRRPFAIEGRDGSMGR</sequence>
<keyword evidence="7 16" id="KW-0418">Kinase</keyword>
<dbReference type="InterPro" id="IPR003661">
    <property type="entry name" value="HisK_dim/P_dom"/>
</dbReference>
<evidence type="ECO:0000256" key="7">
    <source>
        <dbReference type="ARBA" id="ARBA00022777"/>
    </source>
</evidence>
<evidence type="ECO:0000256" key="9">
    <source>
        <dbReference type="ARBA" id="ARBA00023012"/>
    </source>
</evidence>
<dbReference type="PROSITE" id="PS50885">
    <property type="entry name" value="HAMP"/>
    <property type="match status" value="1"/>
</dbReference>
<dbReference type="SMART" id="SM00387">
    <property type="entry name" value="HATPase_c"/>
    <property type="match status" value="1"/>
</dbReference>
<feature type="coiled-coil region" evidence="11">
    <location>
        <begin position="213"/>
        <end position="282"/>
    </location>
</feature>
<dbReference type="InterPro" id="IPR050428">
    <property type="entry name" value="TCS_sensor_his_kinase"/>
</dbReference>
<dbReference type="InterPro" id="IPR003660">
    <property type="entry name" value="HAMP_dom"/>
</dbReference>
<feature type="domain" description="HAMP" evidence="15">
    <location>
        <begin position="175"/>
        <end position="228"/>
    </location>
</feature>
<evidence type="ECO:0000256" key="8">
    <source>
        <dbReference type="ARBA" id="ARBA00022989"/>
    </source>
</evidence>
<dbReference type="InterPro" id="IPR036097">
    <property type="entry name" value="HisK_dim/P_sf"/>
</dbReference>
<dbReference type="Gene3D" id="6.10.340.10">
    <property type="match status" value="1"/>
</dbReference>
<evidence type="ECO:0000256" key="4">
    <source>
        <dbReference type="ARBA" id="ARBA00022553"/>
    </source>
</evidence>
<dbReference type="RefSeq" id="WP_204391299.1">
    <property type="nucleotide sequence ID" value="NZ_JAFBBW010000001.1"/>
</dbReference>
<evidence type="ECO:0000256" key="6">
    <source>
        <dbReference type="ARBA" id="ARBA00022692"/>
    </source>
</evidence>
<dbReference type="SUPFAM" id="SSF158472">
    <property type="entry name" value="HAMP domain-like"/>
    <property type="match status" value="1"/>
</dbReference>
<evidence type="ECO:0000256" key="2">
    <source>
        <dbReference type="ARBA" id="ARBA00004236"/>
    </source>
</evidence>
<dbReference type="Pfam" id="PF02518">
    <property type="entry name" value="HATPase_c"/>
    <property type="match status" value="1"/>
</dbReference>
<evidence type="ECO:0000256" key="3">
    <source>
        <dbReference type="ARBA" id="ARBA00012438"/>
    </source>
</evidence>
<comment type="subcellular location">
    <subcellularLocation>
        <location evidence="2">Cell membrane</location>
    </subcellularLocation>
</comment>
<feature type="domain" description="Histidine kinase" evidence="14">
    <location>
        <begin position="236"/>
        <end position="454"/>
    </location>
</feature>
<name>A0ABV9R392_9MICO</name>
<dbReference type="InterPro" id="IPR004358">
    <property type="entry name" value="Sig_transdc_His_kin-like_C"/>
</dbReference>
<dbReference type="PRINTS" id="PR00344">
    <property type="entry name" value="BCTRLSENSOR"/>
</dbReference>
<dbReference type="PANTHER" id="PTHR45436">
    <property type="entry name" value="SENSOR HISTIDINE KINASE YKOH"/>
    <property type="match status" value="1"/>
</dbReference>
<reference evidence="17" key="1">
    <citation type="journal article" date="2019" name="Int. J. Syst. Evol. Microbiol.">
        <title>The Global Catalogue of Microorganisms (GCM) 10K type strain sequencing project: providing services to taxonomists for standard genome sequencing and annotation.</title>
        <authorList>
            <consortium name="The Broad Institute Genomics Platform"/>
            <consortium name="The Broad Institute Genome Sequencing Center for Infectious Disease"/>
            <person name="Wu L."/>
            <person name="Ma J."/>
        </authorList>
    </citation>
    <scope>NUCLEOTIDE SEQUENCE [LARGE SCALE GENOMIC DNA]</scope>
    <source>
        <strain evidence="17">CGMCC 1.12192</strain>
    </source>
</reference>
<dbReference type="Proteomes" id="UP001595960">
    <property type="component" value="Unassembled WGS sequence"/>
</dbReference>
<evidence type="ECO:0000256" key="12">
    <source>
        <dbReference type="SAM" id="MobiDB-lite"/>
    </source>
</evidence>
<dbReference type="SUPFAM" id="SSF47384">
    <property type="entry name" value="Homodimeric domain of signal transducing histidine kinase"/>
    <property type="match status" value="1"/>
</dbReference>
<dbReference type="SMART" id="SM00388">
    <property type="entry name" value="HisKA"/>
    <property type="match status" value="1"/>
</dbReference>
<evidence type="ECO:0000256" key="5">
    <source>
        <dbReference type="ARBA" id="ARBA00022679"/>
    </source>
</evidence>
<keyword evidence="10 13" id="KW-0472">Membrane</keyword>
<keyword evidence="11" id="KW-0175">Coiled coil</keyword>
<dbReference type="InterPro" id="IPR036890">
    <property type="entry name" value="HATPase_C_sf"/>
</dbReference>
<dbReference type="Pfam" id="PF00672">
    <property type="entry name" value="HAMP"/>
    <property type="match status" value="1"/>
</dbReference>
<evidence type="ECO:0000256" key="1">
    <source>
        <dbReference type="ARBA" id="ARBA00000085"/>
    </source>
</evidence>
<dbReference type="GO" id="GO:0016301">
    <property type="term" value="F:kinase activity"/>
    <property type="evidence" value="ECO:0007669"/>
    <property type="project" value="UniProtKB-KW"/>
</dbReference>
<evidence type="ECO:0000256" key="10">
    <source>
        <dbReference type="ARBA" id="ARBA00023136"/>
    </source>
</evidence>
<organism evidence="16 17">
    <name type="scientific">Agromyces aurantiacus</name>
    <dbReference type="NCBI Taxonomy" id="165814"/>
    <lineage>
        <taxon>Bacteria</taxon>
        <taxon>Bacillati</taxon>
        <taxon>Actinomycetota</taxon>
        <taxon>Actinomycetes</taxon>
        <taxon>Micrococcales</taxon>
        <taxon>Microbacteriaceae</taxon>
        <taxon>Agromyces</taxon>
    </lineage>
</organism>
<protein>
    <recommendedName>
        <fullName evidence="3">histidine kinase</fullName>
        <ecNumber evidence="3">2.7.13.3</ecNumber>
    </recommendedName>
</protein>
<evidence type="ECO:0000259" key="15">
    <source>
        <dbReference type="PROSITE" id="PS50885"/>
    </source>
</evidence>
<dbReference type="EC" id="2.7.13.3" evidence="3"/>
<proteinExistence type="predicted"/>
<dbReference type="Gene3D" id="3.30.565.10">
    <property type="entry name" value="Histidine kinase-like ATPase, C-terminal domain"/>
    <property type="match status" value="1"/>
</dbReference>
<keyword evidence="8 13" id="KW-1133">Transmembrane helix</keyword>
<evidence type="ECO:0000313" key="16">
    <source>
        <dbReference type="EMBL" id="MFC4828278.1"/>
    </source>
</evidence>
<evidence type="ECO:0000256" key="11">
    <source>
        <dbReference type="SAM" id="Coils"/>
    </source>
</evidence>
<comment type="catalytic activity">
    <reaction evidence="1">
        <text>ATP + protein L-histidine = ADP + protein N-phospho-L-histidine.</text>
        <dbReference type="EC" id="2.7.13.3"/>
    </reaction>
</comment>
<dbReference type="PROSITE" id="PS50109">
    <property type="entry name" value="HIS_KIN"/>
    <property type="match status" value="1"/>
</dbReference>
<dbReference type="CDD" id="cd00082">
    <property type="entry name" value="HisKA"/>
    <property type="match status" value="1"/>
</dbReference>
<dbReference type="SMART" id="SM00304">
    <property type="entry name" value="HAMP"/>
    <property type="match status" value="1"/>
</dbReference>
<gene>
    <name evidence="16" type="ORF">ACFPER_05725</name>
</gene>
<accession>A0ABV9R392</accession>
<dbReference type="Pfam" id="PF00512">
    <property type="entry name" value="HisKA"/>
    <property type="match status" value="1"/>
</dbReference>
<dbReference type="PANTHER" id="PTHR45436:SF5">
    <property type="entry name" value="SENSOR HISTIDINE KINASE TRCS"/>
    <property type="match status" value="1"/>
</dbReference>
<feature type="transmembrane region" description="Helical" evidence="13">
    <location>
        <begin position="153"/>
        <end position="181"/>
    </location>
</feature>
<evidence type="ECO:0000313" key="17">
    <source>
        <dbReference type="Proteomes" id="UP001595960"/>
    </source>
</evidence>
<dbReference type="InterPro" id="IPR005467">
    <property type="entry name" value="His_kinase_dom"/>
</dbReference>
<keyword evidence="5" id="KW-0808">Transferase</keyword>
<keyword evidence="4" id="KW-0597">Phosphoprotein</keyword>
<comment type="caution">
    <text evidence="16">The sequence shown here is derived from an EMBL/GenBank/DDBJ whole genome shotgun (WGS) entry which is preliminary data.</text>
</comment>
<keyword evidence="17" id="KW-1185">Reference proteome</keyword>
<dbReference type="EMBL" id="JBHSJC010000001">
    <property type="protein sequence ID" value="MFC4828278.1"/>
    <property type="molecule type" value="Genomic_DNA"/>
</dbReference>
<dbReference type="Gene3D" id="1.10.287.130">
    <property type="match status" value="1"/>
</dbReference>
<dbReference type="CDD" id="cd06225">
    <property type="entry name" value="HAMP"/>
    <property type="match status" value="1"/>
</dbReference>
<evidence type="ECO:0000256" key="13">
    <source>
        <dbReference type="SAM" id="Phobius"/>
    </source>
</evidence>
<dbReference type="SUPFAM" id="SSF55874">
    <property type="entry name" value="ATPase domain of HSP90 chaperone/DNA topoisomerase II/histidine kinase"/>
    <property type="match status" value="1"/>
</dbReference>
<feature type="region of interest" description="Disordered" evidence="12">
    <location>
        <begin position="452"/>
        <end position="480"/>
    </location>
</feature>